<gene>
    <name evidence="1" type="ORF">TNIN_473891</name>
</gene>
<dbReference type="OrthoDB" id="6759200at2759"/>
<dbReference type="AlphaFoldDB" id="A0A8X6XS01"/>
<accession>A0A8X6XS01</accession>
<proteinExistence type="predicted"/>
<sequence length="97" mass="10990">MNGNSWLNSTERLKGFIQLERHTAEYLTEIVIKKLNGLGLDIENCQEQTYDIAANMSGCCTRVQARIRELSPNAIYVPSSNHSLNLVVNFACESKWK</sequence>
<dbReference type="PANTHER" id="PTHR45749:SF21">
    <property type="entry name" value="DUF4371 DOMAIN-CONTAINING PROTEIN"/>
    <property type="match status" value="1"/>
</dbReference>
<reference evidence="1" key="1">
    <citation type="submission" date="2020-08" db="EMBL/GenBank/DDBJ databases">
        <title>Multicomponent nature underlies the extraordinary mechanical properties of spider dragline silk.</title>
        <authorList>
            <person name="Kono N."/>
            <person name="Nakamura H."/>
            <person name="Mori M."/>
            <person name="Yoshida Y."/>
            <person name="Ohtoshi R."/>
            <person name="Malay A.D."/>
            <person name="Moran D.A.P."/>
            <person name="Tomita M."/>
            <person name="Numata K."/>
            <person name="Arakawa K."/>
        </authorList>
    </citation>
    <scope>NUCLEOTIDE SEQUENCE</scope>
</reference>
<dbReference type="PANTHER" id="PTHR45749">
    <property type="match status" value="1"/>
</dbReference>
<protein>
    <recommendedName>
        <fullName evidence="3">DUF4371 domain-containing protein</fullName>
    </recommendedName>
</protein>
<comment type="caution">
    <text evidence="1">The sequence shown here is derived from an EMBL/GenBank/DDBJ whole genome shotgun (WGS) entry which is preliminary data.</text>
</comment>
<name>A0A8X6XS01_9ARAC</name>
<keyword evidence="2" id="KW-1185">Reference proteome</keyword>
<evidence type="ECO:0008006" key="3">
    <source>
        <dbReference type="Google" id="ProtNLM"/>
    </source>
</evidence>
<evidence type="ECO:0000313" key="2">
    <source>
        <dbReference type="Proteomes" id="UP000886998"/>
    </source>
</evidence>
<dbReference type="EMBL" id="BMAV01012443">
    <property type="protein sequence ID" value="GFY59138.1"/>
    <property type="molecule type" value="Genomic_DNA"/>
</dbReference>
<dbReference type="Proteomes" id="UP000886998">
    <property type="component" value="Unassembled WGS sequence"/>
</dbReference>
<organism evidence="1 2">
    <name type="scientific">Trichonephila inaurata madagascariensis</name>
    <dbReference type="NCBI Taxonomy" id="2747483"/>
    <lineage>
        <taxon>Eukaryota</taxon>
        <taxon>Metazoa</taxon>
        <taxon>Ecdysozoa</taxon>
        <taxon>Arthropoda</taxon>
        <taxon>Chelicerata</taxon>
        <taxon>Arachnida</taxon>
        <taxon>Araneae</taxon>
        <taxon>Araneomorphae</taxon>
        <taxon>Entelegynae</taxon>
        <taxon>Araneoidea</taxon>
        <taxon>Nephilidae</taxon>
        <taxon>Trichonephila</taxon>
        <taxon>Trichonephila inaurata</taxon>
    </lineage>
</organism>
<evidence type="ECO:0000313" key="1">
    <source>
        <dbReference type="EMBL" id="GFY59138.1"/>
    </source>
</evidence>